<evidence type="ECO:0000256" key="4">
    <source>
        <dbReference type="ARBA" id="ARBA00007128"/>
    </source>
</evidence>
<dbReference type="SUPFAM" id="SSF48208">
    <property type="entry name" value="Six-hairpin glycosidases"/>
    <property type="match status" value="1"/>
</dbReference>
<comment type="subcellular location">
    <subcellularLocation>
        <location evidence="2 13">Cell membrane</location>
        <topology evidence="2 13">Lipid-anchor</topology>
        <orientation evidence="2 13">Cytoplasmic side</orientation>
    </subcellularLocation>
</comment>
<protein>
    <recommendedName>
        <fullName evidence="13">Phosphorylase b kinase regulatory subunit</fullName>
    </recommendedName>
</protein>
<keyword evidence="11 13" id="KW-0449">Lipoprotein</keyword>
<dbReference type="GO" id="GO:0005964">
    <property type="term" value="C:phosphorylase kinase complex"/>
    <property type="evidence" value="ECO:0007669"/>
    <property type="project" value="TreeGrafter"/>
</dbReference>
<proteinExistence type="inferred from homology"/>
<dbReference type="PANTHER" id="PTHR10749:SF7">
    <property type="entry name" value="PHOSPHORYLASE B KINASE REGULATORY SUBUNIT ALPHA-RELATED"/>
    <property type="match status" value="1"/>
</dbReference>
<comment type="pathway">
    <text evidence="3 13">Glycan biosynthesis; glycogen metabolism.</text>
</comment>
<keyword evidence="6" id="KW-0597">Phosphoprotein</keyword>
<keyword evidence="5 13" id="KW-1003">Cell membrane</keyword>
<organism evidence="16 17">
    <name type="scientific">Drosophila lebanonensis</name>
    <name type="common">Fruit fly</name>
    <name type="synonym">Scaptodrosophila lebanonensis</name>
    <dbReference type="NCBI Taxonomy" id="7225"/>
    <lineage>
        <taxon>Eukaryota</taxon>
        <taxon>Metazoa</taxon>
        <taxon>Ecdysozoa</taxon>
        <taxon>Arthropoda</taxon>
        <taxon>Hexapoda</taxon>
        <taxon>Insecta</taxon>
        <taxon>Pterygota</taxon>
        <taxon>Neoptera</taxon>
        <taxon>Endopterygota</taxon>
        <taxon>Diptera</taxon>
        <taxon>Brachycera</taxon>
        <taxon>Muscomorpha</taxon>
        <taxon>Ephydroidea</taxon>
        <taxon>Drosophilidae</taxon>
        <taxon>Scaptodrosophila</taxon>
    </lineage>
</organism>
<dbReference type="InterPro" id="IPR008734">
    <property type="entry name" value="PHK_A/B_su"/>
</dbReference>
<dbReference type="GO" id="GO:0005516">
    <property type="term" value="F:calmodulin binding"/>
    <property type="evidence" value="ECO:0007669"/>
    <property type="project" value="UniProtKB-KW"/>
</dbReference>
<dbReference type="Pfam" id="PF19292">
    <property type="entry name" value="KPBB_C"/>
    <property type="match status" value="1"/>
</dbReference>
<dbReference type="PANTHER" id="PTHR10749">
    <property type="entry name" value="PHOSPHORYLASE B KINASE REGULATORY SUBUNIT"/>
    <property type="match status" value="1"/>
</dbReference>
<dbReference type="OrthoDB" id="5971574at2759"/>
<evidence type="ECO:0000256" key="8">
    <source>
        <dbReference type="ARBA" id="ARBA00022860"/>
    </source>
</evidence>
<dbReference type="InterPro" id="IPR011613">
    <property type="entry name" value="GH15-like"/>
</dbReference>
<comment type="similarity">
    <text evidence="4 13">Belongs to the phosphorylase b kinase regulatory chain family.</text>
</comment>
<dbReference type="InterPro" id="IPR045583">
    <property type="entry name" value="KPBA/B_C"/>
</dbReference>
<dbReference type="GeneID" id="115627303"/>
<dbReference type="InterPro" id="IPR008928">
    <property type="entry name" value="6-hairpin_glycosidase_sf"/>
</dbReference>
<evidence type="ECO:0000256" key="6">
    <source>
        <dbReference type="ARBA" id="ARBA00022553"/>
    </source>
</evidence>
<dbReference type="UniPathway" id="UPA00163"/>
<keyword evidence="12 13" id="KW-0636">Prenylation</keyword>
<evidence type="ECO:0000259" key="15">
    <source>
        <dbReference type="Pfam" id="PF19292"/>
    </source>
</evidence>
<evidence type="ECO:0000256" key="5">
    <source>
        <dbReference type="ARBA" id="ARBA00022475"/>
    </source>
</evidence>
<evidence type="ECO:0000256" key="2">
    <source>
        <dbReference type="ARBA" id="ARBA00004342"/>
    </source>
</evidence>
<keyword evidence="10 13" id="KW-0119">Carbohydrate metabolism</keyword>
<evidence type="ECO:0000256" key="3">
    <source>
        <dbReference type="ARBA" id="ARBA00005131"/>
    </source>
</evidence>
<comment type="function">
    <text evidence="1">Phosphorylase b kinase catalyzes the phosphorylation of serine in certain substrates, including troponin I. The alpha chain may bind calmodulin.</text>
</comment>
<evidence type="ECO:0000256" key="11">
    <source>
        <dbReference type="ARBA" id="ARBA00023288"/>
    </source>
</evidence>
<reference evidence="17" key="1">
    <citation type="submission" date="2025-08" db="UniProtKB">
        <authorList>
            <consortium name="RefSeq"/>
        </authorList>
    </citation>
    <scope>IDENTIFICATION</scope>
    <source>
        <strain evidence="17">11010-0011.00</strain>
        <tissue evidence="17">Whole body</tissue>
    </source>
</reference>
<evidence type="ECO:0000313" key="17">
    <source>
        <dbReference type="RefSeq" id="XP_030378798.1"/>
    </source>
</evidence>
<gene>
    <name evidence="17" type="primary">LOC115627303</name>
</gene>
<dbReference type="InterPro" id="IPR012341">
    <property type="entry name" value="6hp_glycosidase-like_sf"/>
</dbReference>
<accession>A0A6J2TUI4</accession>
<dbReference type="Proteomes" id="UP000504634">
    <property type="component" value="Unplaced"/>
</dbReference>
<evidence type="ECO:0000259" key="14">
    <source>
        <dbReference type="Pfam" id="PF00723"/>
    </source>
</evidence>
<evidence type="ECO:0000313" key="16">
    <source>
        <dbReference type="Proteomes" id="UP000504634"/>
    </source>
</evidence>
<dbReference type="Gene3D" id="1.50.10.10">
    <property type="match status" value="1"/>
</dbReference>
<dbReference type="GO" id="GO:0005886">
    <property type="term" value="C:plasma membrane"/>
    <property type="evidence" value="ECO:0007669"/>
    <property type="project" value="UniProtKB-SubCell"/>
</dbReference>
<evidence type="ECO:0000256" key="10">
    <source>
        <dbReference type="ARBA" id="ARBA00023277"/>
    </source>
</evidence>
<keyword evidence="8 13" id="KW-0112">Calmodulin-binding</keyword>
<dbReference type="GO" id="GO:0005977">
    <property type="term" value="P:glycogen metabolic process"/>
    <property type="evidence" value="ECO:0007669"/>
    <property type="project" value="UniProtKB-UniPathway"/>
</dbReference>
<evidence type="ECO:0000256" key="7">
    <source>
        <dbReference type="ARBA" id="ARBA00022600"/>
    </source>
</evidence>
<dbReference type="Pfam" id="PF00723">
    <property type="entry name" value="Glyco_hydro_15"/>
    <property type="match status" value="1"/>
</dbReference>
<evidence type="ECO:0000256" key="1">
    <source>
        <dbReference type="ARBA" id="ARBA00002837"/>
    </source>
</evidence>
<evidence type="ECO:0000256" key="12">
    <source>
        <dbReference type="ARBA" id="ARBA00023289"/>
    </source>
</evidence>
<evidence type="ECO:0000256" key="9">
    <source>
        <dbReference type="ARBA" id="ARBA00023136"/>
    </source>
</evidence>
<keyword evidence="16" id="KW-1185">Reference proteome</keyword>
<dbReference type="RefSeq" id="XP_030378798.1">
    <property type="nucleotide sequence ID" value="XM_030522938.1"/>
</dbReference>
<keyword evidence="9 13" id="KW-0472">Membrane</keyword>
<name>A0A6J2TUI4_DROLE</name>
<keyword evidence="7 13" id="KW-0321">Glycogen metabolism</keyword>
<dbReference type="FunFam" id="1.50.10.10:FF:000004">
    <property type="entry name" value="Phosphorylase b kinase regulatory subunit"/>
    <property type="match status" value="1"/>
</dbReference>
<evidence type="ECO:0000256" key="13">
    <source>
        <dbReference type="RuleBase" id="RU364123"/>
    </source>
</evidence>
<feature type="domain" description="Phosphorylase b kinase regulatory subunit alpha/beta C-terminal" evidence="15">
    <location>
        <begin position="1059"/>
        <end position="1252"/>
    </location>
</feature>
<feature type="domain" description="GH15-like" evidence="14">
    <location>
        <begin position="8"/>
        <end position="1044"/>
    </location>
</feature>
<sequence>MRSRSNSGVRLDYYQRIVHRLILAHQEPVTGLFPASNVNSHAWIRDNVYCILAVWGLSMAYKKIADQDEDRAKCYELEQSCVKLMRGLLMAMMNQKDKVEKFKTTQSPCDSLHAKYSSKNGLPVVGDNEWGHLQIDAVSLYLLILAQMTASGLQIVFSLDEVSFIQNLVFYIESAYSIPDYGIWERGDKTNHGEPELNASSIGMAKAALEAMNELDLFGARGGPASVIHVLADEAHKCQAVLQSMLPRESNSKELDSGLLCVIGFPAFAADDAQLIHNTKDAILSRLQGKYGCKRFLRDGYRTPKEDPSRLYYERWELRMFENIECEWPLFFCYLILFHAFQNDKRSVQDYADRLEKIMVRSDDGILLIPESYAVPMDLVGFEYEKPGSQLREVVGRCPFLWGQSLFILGRLLQEGFLAVGELDPLNRRLGAQKKPDVVVQVVIIAEDNEIRDKLAEHDLHVQTIAEVAPIEVQPARVLSHLYTYLGRNRKLGLTGRKSRDVGILSTSKLYSLKDRIFAFTPQHIDYEEYYTTRDPDLLASNFTTNLAFLTNNWRHMLGRPTITLMATHYMLDQDKIPLAMIQTMRKLKSGYINGTRVMLGSLKDFLNTSAITDLSFLGSTEDGYPDRLHPDVQTYLDEHLLRSFSNRNTMNLRGGQLRPRHLRRRMSCKGAIKKTRSINVDSDNLGMEGPSPLTERRLSSIVPPPWLHPNQQSHVSVFATTPEEGPSSPPHLGGELIRENIYPIDPHHSRSAIDRRSEFVRQQEITVPKILIQRHRADNNFADTEVEELIAMLRETENLEEQGDILQYLVDTQGLDFNTEFEQAFGDDVVLDLAAATPGGGGIGAGDSDDAGRPQFHVVVPPTVIIDPSTPTANNATASAAATVDGNNAIAAAANVAAPVASALSNNSLNNIDSSQSEGMLEEGRVVTVRDLLKGLYEKACQQKLWGLVRHTAGMLGKRVEDLAKAVTDLLVRQKQVTVGMPPNNEHTITAPLPEGELRQLIHDAYGDDESTAMLTQELMVYLAMFIRTEPQLFHEMLRLRVGLIIQVMAKELSRTLNCGGEAASEHLLNLSPFEMKNLLYHILSGKEFAVSSVARGNLSIVSCKSSRVSKKSQIGLGDPEGEDALIATIDDRQGQWLRRRRLDGALNRVPRDFYSRVWTVLEKCQGLAIEGRILQQSLTQEMTPGELKFALEVETALNQIPQPEYRQLVVEALMVLTLVTEHNMVASLGDIICVEHLVHKANQLFLEDQRKVQGDATLCCAKLKDGKEQQQAASGMLLCGGAAYICQHLYDSAPSGSYGTMTYMSRAVALVLDCVPKHGEMECAIS</sequence>